<dbReference type="RefSeq" id="WP_067912723.1">
    <property type="nucleotide sequence ID" value="NZ_BSRZ01000003.1"/>
</dbReference>
<keyword evidence="2" id="KW-1185">Reference proteome</keyword>
<dbReference type="InterPro" id="IPR052022">
    <property type="entry name" value="26kDa_periplasmic_antigen"/>
</dbReference>
<accession>A0A9W6PU12</accession>
<name>A0A9W6PU12_9ACTN</name>
<protein>
    <recommendedName>
        <fullName evidence="3">DUF541 domain-containing protein</fullName>
    </recommendedName>
</protein>
<dbReference type="Proteomes" id="UP001165124">
    <property type="component" value="Unassembled WGS sequence"/>
</dbReference>
<gene>
    <name evidence="1" type="ORF">Arub01_18060</name>
</gene>
<dbReference type="Gene3D" id="3.30.70.2970">
    <property type="entry name" value="Protein of unknown function (DUF541), domain 2"/>
    <property type="match status" value="1"/>
</dbReference>
<evidence type="ECO:0008006" key="3">
    <source>
        <dbReference type="Google" id="ProtNLM"/>
    </source>
</evidence>
<reference evidence="1" key="1">
    <citation type="submission" date="2023-02" db="EMBL/GenBank/DDBJ databases">
        <title>Actinomadura rubrobrunea NBRC 14622.</title>
        <authorList>
            <person name="Ichikawa N."/>
            <person name="Sato H."/>
            <person name="Tonouchi N."/>
        </authorList>
    </citation>
    <scope>NUCLEOTIDE SEQUENCE</scope>
    <source>
        <strain evidence="1">NBRC 14622</strain>
    </source>
</reference>
<dbReference type="AlphaFoldDB" id="A0A9W6PU12"/>
<dbReference type="GO" id="GO:0006974">
    <property type="term" value="P:DNA damage response"/>
    <property type="evidence" value="ECO:0007669"/>
    <property type="project" value="TreeGrafter"/>
</dbReference>
<sequence>MSDAPVISVRGEVVLEAQPELARLSVHVQSQESERRTALDRLVERNQRALDLIRSYGAAVERVETGGLAISPVLRHRRREGEVRAYQGTAWIKITVVDFAVLGELVTRLGDLERTYVHGPDWDLRRDSEVYARAARQAAQEAVARARSYAEALGARLTGLIELADSGLIRDNAHRGTPLMAAPMAAVADAGASEPEPIALEPETQLVRSSVEARFTITAPDLDA</sequence>
<dbReference type="Gene3D" id="3.30.110.170">
    <property type="entry name" value="Protein of unknown function (DUF541), domain 1"/>
    <property type="match status" value="1"/>
</dbReference>
<dbReference type="PANTHER" id="PTHR34387:SF2">
    <property type="entry name" value="SLR1258 PROTEIN"/>
    <property type="match status" value="1"/>
</dbReference>
<dbReference type="InterPro" id="IPR007497">
    <property type="entry name" value="SIMPL/DUF541"/>
</dbReference>
<organism evidence="1 2">
    <name type="scientific">Actinomadura rubrobrunea</name>
    <dbReference type="NCBI Taxonomy" id="115335"/>
    <lineage>
        <taxon>Bacteria</taxon>
        <taxon>Bacillati</taxon>
        <taxon>Actinomycetota</taxon>
        <taxon>Actinomycetes</taxon>
        <taxon>Streptosporangiales</taxon>
        <taxon>Thermomonosporaceae</taxon>
        <taxon>Actinomadura</taxon>
    </lineage>
</organism>
<dbReference type="EMBL" id="BSRZ01000003">
    <property type="protein sequence ID" value="GLW63562.1"/>
    <property type="molecule type" value="Genomic_DNA"/>
</dbReference>
<comment type="caution">
    <text evidence="1">The sequence shown here is derived from an EMBL/GenBank/DDBJ whole genome shotgun (WGS) entry which is preliminary data.</text>
</comment>
<dbReference type="Pfam" id="PF04402">
    <property type="entry name" value="SIMPL"/>
    <property type="match status" value="1"/>
</dbReference>
<evidence type="ECO:0000313" key="1">
    <source>
        <dbReference type="EMBL" id="GLW63562.1"/>
    </source>
</evidence>
<proteinExistence type="predicted"/>
<dbReference type="PANTHER" id="PTHR34387">
    <property type="entry name" value="SLR1258 PROTEIN"/>
    <property type="match status" value="1"/>
</dbReference>
<evidence type="ECO:0000313" key="2">
    <source>
        <dbReference type="Proteomes" id="UP001165124"/>
    </source>
</evidence>